<feature type="non-terminal residue" evidence="4">
    <location>
        <position position="87"/>
    </location>
</feature>
<proteinExistence type="predicted"/>
<evidence type="ECO:0000313" key="5">
    <source>
        <dbReference type="Proteomes" id="UP000681720"/>
    </source>
</evidence>
<comment type="caution">
    <text evidence="4">The sequence shown here is derived from an EMBL/GenBank/DDBJ whole genome shotgun (WGS) entry which is preliminary data.</text>
</comment>
<reference evidence="4" key="1">
    <citation type="submission" date="2021-02" db="EMBL/GenBank/DDBJ databases">
        <authorList>
            <person name="Nowell W R."/>
        </authorList>
    </citation>
    <scope>NUCLEOTIDE SEQUENCE</scope>
</reference>
<evidence type="ECO:0000313" key="4">
    <source>
        <dbReference type="EMBL" id="CAF4351458.1"/>
    </source>
</evidence>
<dbReference type="GO" id="GO:0016746">
    <property type="term" value="F:acyltransferase activity"/>
    <property type="evidence" value="ECO:0007669"/>
    <property type="project" value="InterPro"/>
</dbReference>
<dbReference type="EMBL" id="CAJOBH010022208">
    <property type="protein sequence ID" value="CAF4228138.1"/>
    <property type="molecule type" value="Genomic_DNA"/>
</dbReference>
<dbReference type="SUPFAM" id="SSF53901">
    <property type="entry name" value="Thiolase-like"/>
    <property type="match status" value="1"/>
</dbReference>
<name>A0A8S2UQW8_9BILA</name>
<dbReference type="Gene3D" id="3.40.47.10">
    <property type="match status" value="1"/>
</dbReference>
<dbReference type="InterPro" id="IPR014030">
    <property type="entry name" value="Ketoacyl_synth_N"/>
</dbReference>
<dbReference type="EMBL" id="CAJOBJ010046276">
    <property type="protein sequence ID" value="CAF4351458.1"/>
    <property type="molecule type" value="Genomic_DNA"/>
</dbReference>
<sequence length="87" mass="9865">MSLPMADDIHTNGYHHPILSTNENDDFVITGVSGRFPEANTIDEFAYNLFNGIDMVTSDDRRWPQGQYGLPTRNGKLKEVDRFDAAF</sequence>
<dbReference type="AlphaFoldDB" id="A0A8S2UQW8"/>
<dbReference type="Pfam" id="PF00109">
    <property type="entry name" value="ketoacyl-synt"/>
    <property type="match status" value="1"/>
</dbReference>
<organism evidence="4 5">
    <name type="scientific">Rotaria magnacalcarata</name>
    <dbReference type="NCBI Taxonomy" id="392030"/>
    <lineage>
        <taxon>Eukaryota</taxon>
        <taxon>Metazoa</taxon>
        <taxon>Spiralia</taxon>
        <taxon>Gnathifera</taxon>
        <taxon>Rotifera</taxon>
        <taxon>Eurotatoria</taxon>
        <taxon>Bdelloidea</taxon>
        <taxon>Philodinida</taxon>
        <taxon>Philodinidae</taxon>
        <taxon>Rotaria</taxon>
    </lineage>
</organism>
<accession>A0A8S2UQW8</accession>
<protein>
    <recommendedName>
        <fullName evidence="1">Beta-ketoacyl synthase-like N-terminal domain-containing protein</fullName>
    </recommendedName>
</protein>
<evidence type="ECO:0000313" key="2">
    <source>
        <dbReference type="EMBL" id="CAF4226095.1"/>
    </source>
</evidence>
<dbReference type="Proteomes" id="UP000681720">
    <property type="component" value="Unassembled WGS sequence"/>
</dbReference>
<evidence type="ECO:0000313" key="3">
    <source>
        <dbReference type="EMBL" id="CAF4228138.1"/>
    </source>
</evidence>
<dbReference type="InterPro" id="IPR016039">
    <property type="entry name" value="Thiolase-like"/>
</dbReference>
<dbReference type="EMBL" id="CAJOBH010021811">
    <property type="protein sequence ID" value="CAF4226095.1"/>
    <property type="molecule type" value="Genomic_DNA"/>
</dbReference>
<dbReference type="Proteomes" id="UP000681967">
    <property type="component" value="Unassembled WGS sequence"/>
</dbReference>
<evidence type="ECO:0000259" key="1">
    <source>
        <dbReference type="Pfam" id="PF00109"/>
    </source>
</evidence>
<feature type="domain" description="Beta-ketoacyl synthase-like N-terminal" evidence="1">
    <location>
        <begin position="27"/>
        <end position="87"/>
    </location>
</feature>
<gene>
    <name evidence="2" type="ORF">BYL167_LOCUS24586</name>
    <name evidence="3" type="ORF">BYL167_LOCUS24669</name>
    <name evidence="4" type="ORF">GIL414_LOCUS28000</name>
</gene>